<sequence>MAQESRFDAPVQPAERLCGGRIGATEALLQWARRRPWLVLLILPLLALCALLWVDEFNLKWLLTLPTAPGGGHVTAVTGSKFAVLPVKARSLPVPARADKPPVASTEAARTAPPPTAATPPMIASPTTIAPPPPTPPPPPPPPAAEPPADPLLPPPVPAPARSAAVPSPPPPLPLSSSTTAAPTEPAAFGHRLCAPTPSGPLGPGADRAAGRASTERGRPLVGASIAVHPPKFYAVAKFLEQFASCPGATASLRVFLVFSSRGDLRLFREALACLVPGVPSNLWEPVVALTPRGGWRLQGTGHQITAAYKKWHGIAHMLDLGREEALEYGLMLDAELLLYDGHGEDKRGDDCRFGGPWSRLLSRIREADASKSFPAARVSSTLTVYDFGPYKQSGKTYDQSLIRDNIYFLSPEVMSCKTPGCREVQRQLEDCLFSWWTDLPWLNLTVAGQLLEWASKANFPKGRGSVVKWQPTPGWRPANGWRNLSVAVHFNRFEYMAYQQWCVLFEGFHFRDVTNTTGEARWGSYMEDPQPGARLGELQPLWISGQALERVEAGRLPPLPAGEGAAPPLLIFHSDQGRSRAAREKRKAAWEEVLLVLLKRHRRRDFDRGSIK</sequence>
<feature type="compositionally biased region" description="Low complexity" evidence="1">
    <location>
        <begin position="175"/>
        <end position="188"/>
    </location>
</feature>
<protein>
    <submittedName>
        <fullName evidence="3">Uncharacterized protein</fullName>
    </submittedName>
</protein>
<gene>
    <name evidence="3" type="ORF">AMON00008_LOCUS50269</name>
</gene>
<keyword evidence="2" id="KW-0812">Transmembrane</keyword>
<feature type="compositionally biased region" description="Low complexity" evidence="1">
    <location>
        <begin position="119"/>
        <end position="128"/>
    </location>
</feature>
<feature type="region of interest" description="Disordered" evidence="1">
    <location>
        <begin position="95"/>
        <end position="212"/>
    </location>
</feature>
<proteinExistence type="predicted"/>
<evidence type="ECO:0000313" key="3">
    <source>
        <dbReference type="EMBL" id="CAE4645756.1"/>
    </source>
</evidence>
<evidence type="ECO:0000256" key="2">
    <source>
        <dbReference type="SAM" id="Phobius"/>
    </source>
</evidence>
<feature type="compositionally biased region" description="Pro residues" evidence="1">
    <location>
        <begin position="129"/>
        <end position="159"/>
    </location>
</feature>
<accession>A0A7S4SHI8</accession>
<reference evidence="3" key="1">
    <citation type="submission" date="2021-01" db="EMBL/GenBank/DDBJ databases">
        <authorList>
            <person name="Corre E."/>
            <person name="Pelletier E."/>
            <person name="Niang G."/>
            <person name="Scheremetjew M."/>
            <person name="Finn R."/>
            <person name="Kale V."/>
            <person name="Holt S."/>
            <person name="Cochrane G."/>
            <person name="Meng A."/>
            <person name="Brown T."/>
            <person name="Cohen L."/>
        </authorList>
    </citation>
    <scope>NUCLEOTIDE SEQUENCE</scope>
    <source>
        <strain evidence="3">CCMP3105</strain>
    </source>
</reference>
<keyword evidence="2" id="KW-1133">Transmembrane helix</keyword>
<keyword evidence="2" id="KW-0472">Membrane</keyword>
<feature type="transmembrane region" description="Helical" evidence="2">
    <location>
        <begin position="37"/>
        <end position="54"/>
    </location>
</feature>
<evidence type="ECO:0000256" key="1">
    <source>
        <dbReference type="SAM" id="MobiDB-lite"/>
    </source>
</evidence>
<dbReference type="EMBL" id="HBNR01070944">
    <property type="protein sequence ID" value="CAE4645756.1"/>
    <property type="molecule type" value="Transcribed_RNA"/>
</dbReference>
<name>A0A7S4SHI8_9DINO</name>
<organism evidence="3">
    <name type="scientific">Alexandrium monilatum</name>
    <dbReference type="NCBI Taxonomy" id="311494"/>
    <lineage>
        <taxon>Eukaryota</taxon>
        <taxon>Sar</taxon>
        <taxon>Alveolata</taxon>
        <taxon>Dinophyceae</taxon>
        <taxon>Gonyaulacales</taxon>
        <taxon>Pyrocystaceae</taxon>
        <taxon>Alexandrium</taxon>
    </lineage>
</organism>
<dbReference type="AlphaFoldDB" id="A0A7S4SHI8"/>